<accession>A0A9Q5N8Z8</accession>
<dbReference type="PANTHER" id="PTHR33129:SF1">
    <property type="entry name" value="ATP-BINDING PROTEIN"/>
    <property type="match status" value="1"/>
</dbReference>
<dbReference type="Proteomes" id="UP000757232">
    <property type="component" value="Unassembled WGS sequence"/>
</dbReference>
<evidence type="ECO:0000313" key="3">
    <source>
        <dbReference type="Proteomes" id="UP000757232"/>
    </source>
</evidence>
<reference evidence="2" key="1">
    <citation type="submission" date="2016-06" db="EMBL/GenBank/DDBJ databases">
        <title>Draft Genome sequence of the fungus Inonotus baumii.</title>
        <authorList>
            <person name="Zhu H."/>
            <person name="Lin W."/>
        </authorList>
    </citation>
    <scope>NUCLEOTIDE SEQUENCE</scope>
    <source>
        <strain evidence="2">821</strain>
    </source>
</reference>
<evidence type="ECO:0000256" key="1">
    <source>
        <dbReference type="SAM" id="Phobius"/>
    </source>
</evidence>
<proteinExistence type="predicted"/>
<keyword evidence="1" id="KW-0812">Transmembrane</keyword>
<protein>
    <submittedName>
        <fullName evidence="2">Uncharacterized protein</fullName>
    </submittedName>
</protein>
<sequence length="481" mass="54591">MGVLIRDEYRYILHCIWDIIGEYGGSSSGYQPQPSIGRIGVEGPPYNPFVGLTVEWSEEKEIPGVVVSGTPGIGKSLFLMVVLALCLLAGQTTVYQFKRDKFILFHADGVYHSEKTKNDLLFLPQHTWFLVDGNEENVVPPLSFLKACSSSSRKLIMAASRAETASNSLLKKWATALRGLQAPNTLPRERDLKTFFRLYGPSARAAYENAEKPNIYKHMVEGHIRGVSWDGINNALDDLAQGYFESEFSHRVLIARRLHDQPLEFYVEFASRIIAELVLETFMHRETEYGNKLYRLFLKAPKARASTGNLLALSLNMLPLGGQWQMRRMKKIVKRRRDQHNQHWVIDETSPAFTLLVGHEGQAVKILPSEQSTESHVFSSVRRVEYGRNPSPPAQDRAGFYIPDADNQESFDAWIYEPSTNDTVILQCTVKVSTHDIKTKGLKWLNKHTVDVVVMCDEMGGTDINMHPDVDLIRDVYRLVY</sequence>
<dbReference type="PANTHER" id="PTHR33129">
    <property type="entry name" value="PROTEIN KINASE DOMAIN-CONTAINING PROTEIN-RELATED"/>
    <property type="match status" value="1"/>
</dbReference>
<dbReference type="AlphaFoldDB" id="A0A9Q5N8Z8"/>
<dbReference type="InterPro" id="IPR052980">
    <property type="entry name" value="Crinkler_effector"/>
</dbReference>
<comment type="caution">
    <text evidence="2">The sequence shown here is derived from an EMBL/GenBank/DDBJ whole genome shotgun (WGS) entry which is preliminary data.</text>
</comment>
<keyword evidence="1" id="KW-0472">Membrane</keyword>
<feature type="transmembrane region" description="Helical" evidence="1">
    <location>
        <begin position="77"/>
        <end position="97"/>
    </location>
</feature>
<gene>
    <name evidence="2" type="ORF">A7U60_g8156</name>
</gene>
<dbReference type="OrthoDB" id="2340858at2759"/>
<keyword evidence="1" id="KW-1133">Transmembrane helix</keyword>
<dbReference type="EMBL" id="LNZH02000213">
    <property type="protein sequence ID" value="OCB84934.1"/>
    <property type="molecule type" value="Genomic_DNA"/>
</dbReference>
<evidence type="ECO:0000313" key="2">
    <source>
        <dbReference type="EMBL" id="OCB84934.1"/>
    </source>
</evidence>
<organism evidence="2 3">
    <name type="scientific">Sanghuangporus baumii</name>
    <name type="common">Phellinus baumii</name>
    <dbReference type="NCBI Taxonomy" id="108892"/>
    <lineage>
        <taxon>Eukaryota</taxon>
        <taxon>Fungi</taxon>
        <taxon>Dikarya</taxon>
        <taxon>Basidiomycota</taxon>
        <taxon>Agaricomycotina</taxon>
        <taxon>Agaricomycetes</taxon>
        <taxon>Hymenochaetales</taxon>
        <taxon>Hymenochaetaceae</taxon>
        <taxon>Sanghuangporus</taxon>
    </lineage>
</organism>
<keyword evidence="3" id="KW-1185">Reference proteome</keyword>
<name>A0A9Q5N8Z8_SANBA</name>